<dbReference type="Proteomes" id="UP000675882">
    <property type="component" value="Unassembled WGS sequence"/>
</dbReference>
<dbReference type="AlphaFoldDB" id="A0A916FCR1"/>
<accession>A0A916FCR1</accession>
<name>A0A916FCR1_9PROT</name>
<evidence type="ECO:0000313" key="1">
    <source>
        <dbReference type="EMBL" id="CAE6737435.1"/>
    </source>
</evidence>
<keyword evidence="2" id="KW-1185">Reference proteome</keyword>
<organism evidence="1 2">
    <name type="scientific">Candidatus Nitrotoga fabula</name>
    <dbReference type="NCBI Taxonomy" id="2182327"/>
    <lineage>
        <taxon>Bacteria</taxon>
        <taxon>Pseudomonadati</taxon>
        <taxon>Pseudomonadota</taxon>
        <taxon>Betaproteobacteria</taxon>
        <taxon>Nitrosomonadales</taxon>
        <taxon>Gallionellaceae</taxon>
        <taxon>Candidatus Nitrotoga</taxon>
    </lineage>
</organism>
<sequence>MTSNPSIRIFPTVRPYLSFLLDSTVTCLSKSSAERDCLDRLLNACFLSGASIPISRTLTCMLEASRTVTESPSEIPMTLPWRISASERRESNNTDARIRNLTVQDFIIEKPPFLVNRIAMILREIFDLLECDML</sequence>
<comment type="caution">
    <text evidence="1">The sequence shown here is derived from an EMBL/GenBank/DDBJ whole genome shotgun (WGS) entry which is preliminary data.</text>
</comment>
<protein>
    <submittedName>
        <fullName evidence="1">Uncharacterized protein</fullName>
    </submittedName>
</protein>
<gene>
    <name evidence="1" type="ORF">NTGZN8_70026</name>
</gene>
<reference evidence="1" key="1">
    <citation type="submission" date="2021-02" db="EMBL/GenBank/DDBJ databases">
        <authorList>
            <person name="Han P."/>
        </authorList>
    </citation>
    <scope>NUCLEOTIDE SEQUENCE</scope>
    <source>
        <strain evidence="1">Candidatus Nitrotoga sp. ZN8</strain>
    </source>
</reference>
<evidence type="ECO:0000313" key="2">
    <source>
        <dbReference type="Proteomes" id="UP000675882"/>
    </source>
</evidence>
<dbReference type="EMBL" id="CAJNBL010000042">
    <property type="protein sequence ID" value="CAE6737435.1"/>
    <property type="molecule type" value="Genomic_DNA"/>
</dbReference>
<proteinExistence type="predicted"/>